<dbReference type="Proteomes" id="UP000078368">
    <property type="component" value="Unassembled WGS sequence"/>
</dbReference>
<dbReference type="AlphaFoldDB" id="A0A179B5Z4"/>
<organism evidence="2 3">
    <name type="scientific">Peptidiphaga gingivicola</name>
    <dbReference type="NCBI Taxonomy" id="2741497"/>
    <lineage>
        <taxon>Bacteria</taxon>
        <taxon>Bacillati</taxon>
        <taxon>Actinomycetota</taxon>
        <taxon>Actinomycetes</taxon>
        <taxon>Actinomycetales</taxon>
        <taxon>Actinomycetaceae</taxon>
        <taxon>Peptidiphaga</taxon>
    </lineage>
</organism>
<proteinExistence type="predicted"/>
<reference evidence="2 3" key="1">
    <citation type="submission" date="2016-04" db="EMBL/GenBank/DDBJ databases">
        <title>Peptidophaga gingivicola gen. nov., sp. nov., isolated from human subgingival plaque.</title>
        <authorList>
            <person name="Beall C.J."/>
            <person name="Mokrzan E.M."/>
            <person name="Griffen A.L."/>
            <person name="Leys E.J."/>
        </authorList>
    </citation>
    <scope>NUCLEOTIDE SEQUENCE [LARGE SCALE GENOMIC DNA]</scope>
    <source>
        <strain evidence="2 3">BA112</strain>
    </source>
</reference>
<sequence>MIKRYAVLTPFDLPEVVAGILALNHIDAAVVMTGSGAVVVRELAAPQYDEWDIRNIVGPDEFEEEDPEADPSDSAPTVAASLSKLSRFGVVLLDVDLGTDVGIEAGVSGTVRARRFLSGEAGEEISAGALLNVLDPLVEKLILGQEKPEDHDAILSSEVTTAMITKMARARNSRGEGKGTSGPLTDEDPEGKGSDGDSPDGGKPSGGSERRER</sequence>
<evidence type="ECO:0000313" key="2">
    <source>
        <dbReference type="EMBL" id="OAP86840.1"/>
    </source>
</evidence>
<keyword evidence="3" id="KW-1185">Reference proteome</keyword>
<dbReference type="STRING" id="1823756.A4H34_06945"/>
<feature type="region of interest" description="Disordered" evidence="1">
    <location>
        <begin position="168"/>
        <end position="213"/>
    </location>
</feature>
<evidence type="ECO:0000313" key="3">
    <source>
        <dbReference type="Proteomes" id="UP000078368"/>
    </source>
</evidence>
<evidence type="ECO:0000256" key="1">
    <source>
        <dbReference type="SAM" id="MobiDB-lite"/>
    </source>
</evidence>
<accession>A0A179B5Z4</accession>
<protein>
    <submittedName>
        <fullName evidence="2">Uncharacterized protein</fullName>
    </submittedName>
</protein>
<gene>
    <name evidence="2" type="ORF">A4H34_06945</name>
</gene>
<comment type="caution">
    <text evidence="2">The sequence shown here is derived from an EMBL/GenBank/DDBJ whole genome shotgun (WGS) entry which is preliminary data.</text>
</comment>
<name>A0A179B5Z4_9ACTO</name>
<dbReference type="EMBL" id="LVZK01000001">
    <property type="protein sequence ID" value="OAP86840.1"/>
    <property type="molecule type" value="Genomic_DNA"/>
</dbReference>